<accession>A0A5J4ZM80</accession>
<sequence>MMWKISLLLKSIIFSHGQEKPYLWTREEDRRGVRSPVSMVALVDGSDTGVGCSGLGVWLEFFYEVEKKADWSSYNDYCCTQGLKYPLLVKRLACMVISGVASSDSLGILQPAILSPEMILQVKILSPTSRMVKLNILK</sequence>
<organism evidence="2 3">
    <name type="scientific">Nyssa sinensis</name>
    <dbReference type="NCBI Taxonomy" id="561372"/>
    <lineage>
        <taxon>Eukaryota</taxon>
        <taxon>Viridiplantae</taxon>
        <taxon>Streptophyta</taxon>
        <taxon>Embryophyta</taxon>
        <taxon>Tracheophyta</taxon>
        <taxon>Spermatophyta</taxon>
        <taxon>Magnoliopsida</taxon>
        <taxon>eudicotyledons</taxon>
        <taxon>Gunneridae</taxon>
        <taxon>Pentapetalae</taxon>
        <taxon>asterids</taxon>
        <taxon>Cornales</taxon>
        <taxon>Nyssaceae</taxon>
        <taxon>Nyssa</taxon>
    </lineage>
</organism>
<dbReference type="AlphaFoldDB" id="A0A5J4ZM80"/>
<keyword evidence="1" id="KW-0732">Signal</keyword>
<dbReference type="OrthoDB" id="438641at2759"/>
<evidence type="ECO:0000256" key="1">
    <source>
        <dbReference type="SAM" id="SignalP"/>
    </source>
</evidence>
<name>A0A5J4ZM80_9ASTE</name>
<protein>
    <submittedName>
        <fullName evidence="2">Uncharacterized protein</fullName>
    </submittedName>
</protein>
<proteinExistence type="predicted"/>
<evidence type="ECO:0000313" key="3">
    <source>
        <dbReference type="Proteomes" id="UP000325577"/>
    </source>
</evidence>
<feature type="signal peptide" evidence="1">
    <location>
        <begin position="1"/>
        <end position="17"/>
    </location>
</feature>
<feature type="chain" id="PRO_5023926525" evidence="1">
    <location>
        <begin position="18"/>
        <end position="138"/>
    </location>
</feature>
<gene>
    <name evidence="2" type="ORF">F0562_015790</name>
</gene>
<evidence type="ECO:0000313" key="2">
    <source>
        <dbReference type="EMBL" id="KAA8518327.1"/>
    </source>
</evidence>
<dbReference type="Proteomes" id="UP000325577">
    <property type="component" value="Linkage Group LG7"/>
</dbReference>
<dbReference type="EMBL" id="CM018050">
    <property type="protein sequence ID" value="KAA8518327.1"/>
    <property type="molecule type" value="Genomic_DNA"/>
</dbReference>
<keyword evidence="3" id="KW-1185">Reference proteome</keyword>
<reference evidence="2 3" key="1">
    <citation type="submission" date="2019-09" db="EMBL/GenBank/DDBJ databases">
        <title>A chromosome-level genome assembly of the Chinese tupelo Nyssa sinensis.</title>
        <authorList>
            <person name="Yang X."/>
            <person name="Kang M."/>
            <person name="Yang Y."/>
            <person name="Xiong H."/>
            <person name="Wang M."/>
            <person name="Zhang Z."/>
            <person name="Wang Z."/>
            <person name="Wu H."/>
            <person name="Ma T."/>
            <person name="Liu J."/>
            <person name="Xi Z."/>
        </authorList>
    </citation>
    <scope>NUCLEOTIDE SEQUENCE [LARGE SCALE GENOMIC DNA]</scope>
    <source>
        <strain evidence="2">J267</strain>
        <tissue evidence="2">Leaf</tissue>
    </source>
</reference>